<dbReference type="EMBL" id="OU503041">
    <property type="protein sequence ID" value="CAI9763083.1"/>
    <property type="molecule type" value="Genomic_DNA"/>
</dbReference>
<dbReference type="InterPro" id="IPR005540">
    <property type="entry name" value="KNOX1"/>
</dbReference>
<comment type="subcellular location">
    <subcellularLocation>
        <location evidence="1">Nucleus</location>
    </subcellularLocation>
</comment>
<evidence type="ECO:0000259" key="3">
    <source>
        <dbReference type="SMART" id="SM01255"/>
    </source>
</evidence>
<evidence type="ECO:0000313" key="4">
    <source>
        <dbReference type="EMBL" id="CAI9763083.1"/>
    </source>
</evidence>
<sequence length="255" mass="28618">MDEYNQLGENTISSRSNFLYGGSLFAPRSSLYGRTNNGSNNQQSRFPIKIFHHQSIDWYEQSEGQGHTAVKTEAGTSQNHAPKFHYPRIIRGHHSIQDNRPRQQDYENSSEVDAIKDKIIAPPQYSNLLEVYMDCQKVGAAPEVVAQITAVLQEFETRQRASASSRDDPKDPELDQFMPKLHSSGHSLLTKRRGPALNVIILIAGPAPECERAVTHAVNRDVVVAELKIRFGSIMQYTMMEIIRPLSSRSLTGAI</sequence>
<evidence type="ECO:0000313" key="5">
    <source>
        <dbReference type="Proteomes" id="UP000834106"/>
    </source>
</evidence>
<proteinExistence type="predicted"/>
<dbReference type="AlphaFoldDB" id="A0AAD1Z676"/>
<reference evidence="4" key="1">
    <citation type="submission" date="2023-05" db="EMBL/GenBank/DDBJ databases">
        <authorList>
            <person name="Huff M."/>
        </authorList>
    </citation>
    <scope>NUCLEOTIDE SEQUENCE</scope>
</reference>
<feature type="domain" description="KNOX1" evidence="3">
    <location>
        <begin position="113"/>
        <end position="157"/>
    </location>
</feature>
<keyword evidence="5" id="KW-1185">Reference proteome</keyword>
<dbReference type="SMART" id="SM01255">
    <property type="entry name" value="KNOX1"/>
    <property type="match status" value="1"/>
</dbReference>
<evidence type="ECO:0000256" key="2">
    <source>
        <dbReference type="ARBA" id="ARBA00023242"/>
    </source>
</evidence>
<dbReference type="GO" id="GO:0005634">
    <property type="term" value="C:nucleus"/>
    <property type="evidence" value="ECO:0007669"/>
    <property type="project" value="UniProtKB-SubCell"/>
</dbReference>
<dbReference type="Pfam" id="PF03790">
    <property type="entry name" value="KNOX1"/>
    <property type="match status" value="1"/>
</dbReference>
<gene>
    <name evidence="4" type="ORF">FPE_LOCUS10513</name>
</gene>
<evidence type="ECO:0000256" key="1">
    <source>
        <dbReference type="ARBA" id="ARBA00004123"/>
    </source>
</evidence>
<dbReference type="GO" id="GO:0003677">
    <property type="term" value="F:DNA binding"/>
    <property type="evidence" value="ECO:0007669"/>
    <property type="project" value="InterPro"/>
</dbReference>
<protein>
    <recommendedName>
        <fullName evidence="3">KNOX1 domain-containing protein</fullName>
    </recommendedName>
</protein>
<organism evidence="4 5">
    <name type="scientific">Fraxinus pennsylvanica</name>
    <dbReference type="NCBI Taxonomy" id="56036"/>
    <lineage>
        <taxon>Eukaryota</taxon>
        <taxon>Viridiplantae</taxon>
        <taxon>Streptophyta</taxon>
        <taxon>Embryophyta</taxon>
        <taxon>Tracheophyta</taxon>
        <taxon>Spermatophyta</taxon>
        <taxon>Magnoliopsida</taxon>
        <taxon>eudicotyledons</taxon>
        <taxon>Gunneridae</taxon>
        <taxon>Pentapetalae</taxon>
        <taxon>asterids</taxon>
        <taxon>lamiids</taxon>
        <taxon>Lamiales</taxon>
        <taxon>Oleaceae</taxon>
        <taxon>Oleeae</taxon>
        <taxon>Fraxinus</taxon>
    </lineage>
</organism>
<accession>A0AAD1Z676</accession>
<name>A0AAD1Z676_9LAMI</name>
<keyword evidence="2" id="KW-0539">Nucleus</keyword>
<dbReference type="Proteomes" id="UP000834106">
    <property type="component" value="Chromosome 6"/>
</dbReference>